<dbReference type="RefSeq" id="WP_154728167.1">
    <property type="nucleotide sequence ID" value="NZ_SZYE01000009.1"/>
</dbReference>
<name>A0A7Z8NSX3_9CELL</name>
<gene>
    <name evidence="2" type="ORF">FA014_02640</name>
</gene>
<evidence type="ECO:0000313" key="3">
    <source>
        <dbReference type="Proteomes" id="UP000308121"/>
    </source>
</evidence>
<accession>A0A7Z8NSX3</accession>
<dbReference type="Proteomes" id="UP000308121">
    <property type="component" value="Unassembled WGS sequence"/>
</dbReference>
<feature type="transmembrane region" description="Helical" evidence="1">
    <location>
        <begin position="148"/>
        <end position="169"/>
    </location>
</feature>
<proteinExistence type="predicted"/>
<dbReference type="OrthoDB" id="1176146at2"/>
<keyword evidence="1" id="KW-0812">Transmembrane</keyword>
<sequence length="241" mass="24568">MPTTVTQPPPTAGTVLPSRGAARLAGGLYLLTFVSSIAALPLLSPLLDDPAFVLGAGSDPSVTAGALLDLVNALACVGTAVVLHGALRSWGEQLALGFLASRLVEAAVILVGVVSLLAVVTLRQDTAADLDPAARVAVAHGLVAVRDWTFLLGPGVMAAVNACLLAPLLLRSGLVPRWIPLTGLAGAPLLLASDLATAFGLHEQVSVLSAVAVAPVFVWELSLGLRLVVTGFRPARAPRRP</sequence>
<feature type="transmembrane region" description="Helical" evidence="1">
    <location>
        <begin position="207"/>
        <end position="229"/>
    </location>
</feature>
<feature type="transmembrane region" description="Helical" evidence="1">
    <location>
        <begin position="99"/>
        <end position="122"/>
    </location>
</feature>
<reference evidence="2 3" key="1">
    <citation type="submission" date="2019-05" db="EMBL/GenBank/DDBJ databases">
        <title>Genome sequence of Cellulomonas hominis strain CS1.</title>
        <authorList>
            <person name="Belmont J."/>
            <person name="Maclea K.S."/>
        </authorList>
    </citation>
    <scope>NUCLEOTIDE SEQUENCE [LARGE SCALE GENOMIC DNA]</scope>
    <source>
        <strain evidence="2 3">CS1</strain>
    </source>
</reference>
<keyword evidence="1" id="KW-1133">Transmembrane helix</keyword>
<dbReference type="Pfam" id="PF14329">
    <property type="entry name" value="DUF4386"/>
    <property type="match status" value="1"/>
</dbReference>
<dbReference type="AlphaFoldDB" id="A0A7Z8NSX3"/>
<comment type="caution">
    <text evidence="2">The sequence shown here is derived from an EMBL/GenBank/DDBJ whole genome shotgun (WGS) entry which is preliminary data.</text>
</comment>
<organism evidence="2 3">
    <name type="scientific">Cellulomonas hominis</name>
    <dbReference type="NCBI Taxonomy" id="156981"/>
    <lineage>
        <taxon>Bacteria</taxon>
        <taxon>Bacillati</taxon>
        <taxon>Actinomycetota</taxon>
        <taxon>Actinomycetes</taxon>
        <taxon>Micrococcales</taxon>
        <taxon>Cellulomonadaceae</taxon>
        <taxon>Cellulomonas</taxon>
    </lineage>
</organism>
<feature type="transmembrane region" description="Helical" evidence="1">
    <location>
        <begin position="67"/>
        <end position="87"/>
    </location>
</feature>
<dbReference type="EMBL" id="SZYE01000009">
    <property type="protein sequence ID" value="TKR26987.1"/>
    <property type="molecule type" value="Genomic_DNA"/>
</dbReference>
<keyword evidence="1" id="KW-0472">Membrane</keyword>
<dbReference type="InterPro" id="IPR025495">
    <property type="entry name" value="DUF4386"/>
</dbReference>
<protein>
    <submittedName>
        <fullName evidence="2">DUF4386 domain-containing protein</fullName>
    </submittedName>
</protein>
<feature type="transmembrane region" description="Helical" evidence="1">
    <location>
        <begin position="181"/>
        <end position="201"/>
    </location>
</feature>
<evidence type="ECO:0000313" key="2">
    <source>
        <dbReference type="EMBL" id="TKR26987.1"/>
    </source>
</evidence>
<feature type="transmembrane region" description="Helical" evidence="1">
    <location>
        <begin position="28"/>
        <end position="47"/>
    </location>
</feature>
<evidence type="ECO:0000256" key="1">
    <source>
        <dbReference type="SAM" id="Phobius"/>
    </source>
</evidence>